<organism evidence="2 3">
    <name type="scientific">Blackfly microvirus SF02</name>
    <dbReference type="NCBI Taxonomy" id="2576452"/>
    <lineage>
        <taxon>Viruses</taxon>
        <taxon>Monodnaviria</taxon>
        <taxon>Sangervirae</taxon>
        <taxon>Phixviricota</taxon>
        <taxon>Malgrandaviricetes</taxon>
        <taxon>Petitvirales</taxon>
        <taxon>Microviridae</taxon>
        <taxon>Microvirus</taxon>
    </lineage>
</organism>
<protein>
    <submittedName>
        <fullName evidence="2">DNA pilot protein</fullName>
    </submittedName>
</protein>
<dbReference type="EMBL" id="MK249173">
    <property type="protein sequence ID" value="QCQ84819.1"/>
    <property type="molecule type" value="Genomic_DNA"/>
</dbReference>
<evidence type="ECO:0000313" key="2">
    <source>
        <dbReference type="EMBL" id="QCQ84819.1"/>
    </source>
</evidence>
<evidence type="ECO:0000313" key="3">
    <source>
        <dbReference type="Proteomes" id="UP000323353"/>
    </source>
</evidence>
<name>A0A4P8PKB5_9VIRU</name>
<reference evidence="2 3" key="1">
    <citation type="submission" date="2018-12" db="EMBL/GenBank/DDBJ databases">
        <title>Singled stranded DNA viruses identified in blackflies (Austrosimulium ungulatum) sampled in New Zealand.</title>
        <authorList>
            <person name="Kraberger S."/>
            <person name="Fontenele R.S."/>
            <person name="Schmidlin K."/>
            <person name="Walters M."/>
            <person name="Varsani A."/>
        </authorList>
    </citation>
    <scope>NUCLEOTIDE SEQUENCE [LARGE SCALE GENOMIC DNA]</scope>
    <source>
        <strain evidence="2">093</strain>
    </source>
</reference>
<feature type="compositionally biased region" description="Low complexity" evidence="1">
    <location>
        <begin position="318"/>
        <end position="330"/>
    </location>
</feature>
<proteinExistence type="predicted"/>
<evidence type="ECO:0000256" key="1">
    <source>
        <dbReference type="SAM" id="MobiDB-lite"/>
    </source>
</evidence>
<dbReference type="Proteomes" id="UP000323353">
    <property type="component" value="Segment"/>
</dbReference>
<sequence length="338" mass="33255">MEVAGGVAAAVFAPELVGMVGGAGAGAASAAGADAALGETITGVAGGGLGAVAGAGAGAAAGATSSIGQYLGPAASLIGGATSAGLNYAGQQQTNVANAQQAQNQMDFQERMSDTAYQRATADMKAAGLNPMLAYSQGGASSPGGAQATMGNSLGAAATSATSAAESIGRLGNIYAQNDNIEAQTNLTRSETALNALKADLIPAQTQGTLASAGQATAATQSTYEQVANLRQQHRTLQAEADAAVGDNMKPGGTYQLRNQQLELKNRLLGLGVNEASAYSDFFGTSAGKAKPGIDFGLHSAGAVKDLFNPLKGIVTNSAGSAARSPGGASQYDLNTTY</sequence>
<feature type="region of interest" description="Disordered" evidence="1">
    <location>
        <begin position="318"/>
        <end position="338"/>
    </location>
</feature>
<accession>A0A4P8PKB5</accession>